<evidence type="ECO:0000259" key="13">
    <source>
        <dbReference type="Pfam" id="PF05922"/>
    </source>
</evidence>
<dbReference type="InterPro" id="IPR023828">
    <property type="entry name" value="Peptidase_S8_Ser-AS"/>
</dbReference>
<comment type="subcellular location">
    <subcellularLocation>
        <location evidence="1">Secreted</location>
    </subcellularLocation>
</comment>
<feature type="chain" id="PRO_5019178590" evidence="11">
    <location>
        <begin position="26"/>
        <end position="892"/>
    </location>
</feature>
<dbReference type="Gene3D" id="2.60.40.2310">
    <property type="match status" value="1"/>
</dbReference>
<keyword evidence="4 10" id="KW-0645">Protease</keyword>
<reference evidence="15 16" key="1">
    <citation type="submission" date="2018-09" db="EMBL/GenBank/DDBJ databases">
        <title>A high-quality reference genome of wild soybean provides a powerful tool to mine soybean genomes.</title>
        <authorList>
            <person name="Xie M."/>
            <person name="Chung C.Y.L."/>
            <person name="Li M.-W."/>
            <person name="Wong F.-L."/>
            <person name="Chan T.-F."/>
            <person name="Lam H.-M."/>
        </authorList>
    </citation>
    <scope>NUCLEOTIDE SEQUENCE [LARGE SCALE GENOMIC DNA]</scope>
    <source>
        <strain evidence="16">cv. W05</strain>
        <tissue evidence="15">Hypocotyl of etiolated seedlings</tissue>
    </source>
</reference>
<dbReference type="InterPro" id="IPR045051">
    <property type="entry name" value="SBT"/>
</dbReference>
<evidence type="ECO:0000256" key="7">
    <source>
        <dbReference type="ARBA" id="ARBA00022825"/>
    </source>
</evidence>
<dbReference type="AlphaFoldDB" id="A0A445GDC1"/>
<dbReference type="InterPro" id="IPR037045">
    <property type="entry name" value="S8pro/Inhibitor_I9_sf"/>
</dbReference>
<evidence type="ECO:0000256" key="8">
    <source>
        <dbReference type="ARBA" id="ARBA00023180"/>
    </source>
</evidence>
<evidence type="ECO:0000256" key="9">
    <source>
        <dbReference type="PIRSR" id="PIRSR615500-1"/>
    </source>
</evidence>
<feature type="active site" description="Charge relay system" evidence="9 10">
    <location>
        <position position="215"/>
    </location>
</feature>
<sequence>MATMIRLCLCFSIIVLHLVSRMAQSENYIIHMDSSSMPKLFSTKHNWYLSTLSSALENTHVTTNDNILNTASSKLIYTYTNVMNGFSANLSPNELEALKNSPGYISSTLDLQAKLHTTHSPQFLGLNPKIGAWPASKFGEDVIVGLVDSGLWLESESFKDEGMTEIPSRWKGQCESSIKCNNKLIGARLFNKGFTFAKYPNLVTFENSTRDTEGHGTHTSSIAVGSQVENASFFGFANGTAQGIASRARIAMYKAVWDGKAHSTDVLAAIDSAISDGVDVLSLSFGFGNISMYSDPIAIATFAAMEKGIFVSTSAGNSGPDRGTLNSAIPWVINVGASTLDREFRGTLALGNGVNIPGLSLYLGNFSAHQVPIVFMDSCDTLEKLANASGKIVVCSEDKNNVPLSFQVYNVHWSNAAAGVFISSTIDTSFFLRNGSAGIIINPGNGQIVKAYIKSNPNAKACMSFKTTTLATKPAPSVDVYSSRGPSSSCPFVLKPDITAPGTSILAAWPPNLPVAQFGSQNLSSNFNFLTGTSMACPHVAGVGALLRGAHPDWSPAAIRSAIMTTSDIFDNTKELIKDIADDYKPASPLALGSGHANPNKALDPGLVYDVGVQDYVNLLCAMSSTQQNISIITRSSTNNCSNPSLDLNYPSFIGFFSSNGSSNESRVAWEFQRTVTNVGEKQTIYSANVTPIKGFNVSVVPSKLVFKEKNEKLSYKLRIEGPMVEGFGYLTWTDMKHAQVQVWEAKEMCIVVSLIILDRTGPSLDGVGPLLPAVPILCFVSSKQCFRYLHSHPHFHNAEMALLNFLNVNVSLIEDPLRFQPLIIRKRSMVFDFKMCGLDLVDTMYGREVSTGETFFHDIFNRFMGQRGVQFWGTAGKKNTRECIRKKWMCI</sequence>
<dbReference type="InterPro" id="IPR036852">
    <property type="entry name" value="Peptidase_S8/S53_dom_sf"/>
</dbReference>
<feature type="domain" description="Peptidase S8/S53" evidence="12">
    <location>
        <begin position="139"/>
        <end position="571"/>
    </location>
</feature>
<dbReference type="CDD" id="cd04852">
    <property type="entry name" value="Peptidases_S8_3"/>
    <property type="match status" value="1"/>
</dbReference>
<dbReference type="Gene3D" id="3.40.50.200">
    <property type="entry name" value="Peptidase S8/S53 domain"/>
    <property type="match status" value="1"/>
</dbReference>
<feature type="domain" description="Inhibitor I9" evidence="13">
    <location>
        <begin position="27"/>
        <end position="116"/>
    </location>
</feature>
<dbReference type="EMBL" id="QZWG01000016">
    <property type="protein sequence ID" value="RZB59163.1"/>
    <property type="molecule type" value="Genomic_DNA"/>
</dbReference>
<dbReference type="GO" id="GO:0005576">
    <property type="term" value="C:extracellular region"/>
    <property type="evidence" value="ECO:0007669"/>
    <property type="project" value="UniProtKB-SubCell"/>
</dbReference>
<dbReference type="Proteomes" id="UP000289340">
    <property type="component" value="Chromosome 16"/>
</dbReference>
<dbReference type="Gene3D" id="3.50.30.30">
    <property type="match status" value="1"/>
</dbReference>
<dbReference type="Pfam" id="PF17766">
    <property type="entry name" value="fn3_6"/>
    <property type="match status" value="1"/>
</dbReference>
<dbReference type="FunFam" id="3.30.70.80:FF:000003">
    <property type="entry name" value="Subtilisin-like protease SBT1.9"/>
    <property type="match status" value="1"/>
</dbReference>
<dbReference type="InterPro" id="IPR041469">
    <property type="entry name" value="Subtilisin-like_FN3"/>
</dbReference>
<keyword evidence="16" id="KW-1185">Reference proteome</keyword>
<dbReference type="SUPFAM" id="SSF52743">
    <property type="entry name" value="Subtilisin-like"/>
    <property type="match status" value="1"/>
</dbReference>
<dbReference type="InterPro" id="IPR000209">
    <property type="entry name" value="Peptidase_S8/S53_dom"/>
</dbReference>
<evidence type="ECO:0000256" key="3">
    <source>
        <dbReference type="ARBA" id="ARBA00022525"/>
    </source>
</evidence>
<evidence type="ECO:0000313" key="15">
    <source>
        <dbReference type="EMBL" id="RZB59163.1"/>
    </source>
</evidence>
<feature type="active site" description="Charge relay system" evidence="9 10">
    <location>
        <position position="534"/>
    </location>
</feature>
<dbReference type="GO" id="GO:0009609">
    <property type="term" value="P:response to symbiotic bacterium"/>
    <property type="evidence" value="ECO:0007669"/>
    <property type="project" value="UniProtKB-ARBA"/>
</dbReference>
<evidence type="ECO:0000259" key="14">
    <source>
        <dbReference type="Pfam" id="PF17766"/>
    </source>
</evidence>
<keyword evidence="3" id="KW-0964">Secreted</keyword>
<dbReference type="GO" id="GO:0009610">
    <property type="term" value="P:response to symbiotic fungus"/>
    <property type="evidence" value="ECO:0007669"/>
    <property type="project" value="UniProtKB-ARBA"/>
</dbReference>
<evidence type="ECO:0000256" key="5">
    <source>
        <dbReference type="ARBA" id="ARBA00022729"/>
    </source>
</evidence>
<dbReference type="GO" id="GO:0004252">
    <property type="term" value="F:serine-type endopeptidase activity"/>
    <property type="evidence" value="ECO:0007669"/>
    <property type="project" value="UniProtKB-UniRule"/>
</dbReference>
<dbReference type="InterPro" id="IPR034197">
    <property type="entry name" value="Peptidases_S8_3"/>
</dbReference>
<evidence type="ECO:0000256" key="2">
    <source>
        <dbReference type="ARBA" id="ARBA00011073"/>
    </source>
</evidence>
<comment type="similarity">
    <text evidence="2 10">Belongs to the peptidase S8 family.</text>
</comment>
<dbReference type="GO" id="GO:0006508">
    <property type="term" value="P:proteolysis"/>
    <property type="evidence" value="ECO:0007669"/>
    <property type="project" value="UniProtKB-KW"/>
</dbReference>
<evidence type="ECO:0000256" key="11">
    <source>
        <dbReference type="SAM" id="SignalP"/>
    </source>
</evidence>
<dbReference type="PRINTS" id="PR00723">
    <property type="entry name" value="SUBTILISIN"/>
</dbReference>
<evidence type="ECO:0000256" key="1">
    <source>
        <dbReference type="ARBA" id="ARBA00004613"/>
    </source>
</evidence>
<name>A0A445GDC1_GLYSO</name>
<keyword evidence="7 10" id="KW-0720">Serine protease</keyword>
<dbReference type="PROSITE" id="PS00138">
    <property type="entry name" value="SUBTILASE_SER"/>
    <property type="match status" value="1"/>
</dbReference>
<proteinExistence type="inferred from homology"/>
<dbReference type="Pfam" id="PF05922">
    <property type="entry name" value="Inhibitor_I9"/>
    <property type="match status" value="1"/>
</dbReference>
<dbReference type="Pfam" id="PF00082">
    <property type="entry name" value="Peptidase_S8"/>
    <property type="match status" value="1"/>
</dbReference>
<dbReference type="InterPro" id="IPR010259">
    <property type="entry name" value="S8pro/Inhibitor_I9"/>
</dbReference>
<evidence type="ECO:0000313" key="16">
    <source>
        <dbReference type="Proteomes" id="UP000289340"/>
    </source>
</evidence>
<comment type="caution">
    <text evidence="15">The sequence shown here is derived from an EMBL/GenBank/DDBJ whole genome shotgun (WGS) entry which is preliminary data.</text>
</comment>
<evidence type="ECO:0000256" key="6">
    <source>
        <dbReference type="ARBA" id="ARBA00022801"/>
    </source>
</evidence>
<dbReference type="PROSITE" id="PS51892">
    <property type="entry name" value="SUBTILASE"/>
    <property type="match status" value="1"/>
</dbReference>
<feature type="domain" description="Subtilisin-like protease fibronectin type-III" evidence="14">
    <location>
        <begin position="647"/>
        <end position="738"/>
    </location>
</feature>
<gene>
    <name evidence="15" type="ORF">D0Y65_042440</name>
</gene>
<evidence type="ECO:0000259" key="12">
    <source>
        <dbReference type="Pfam" id="PF00082"/>
    </source>
</evidence>
<dbReference type="Gene3D" id="3.30.70.80">
    <property type="entry name" value="Peptidase S8 propeptide/proteinase inhibitor I9"/>
    <property type="match status" value="1"/>
</dbReference>
<feature type="active site" description="Charge relay system" evidence="9 10">
    <location>
        <position position="148"/>
    </location>
</feature>
<evidence type="ECO:0000256" key="10">
    <source>
        <dbReference type="PROSITE-ProRule" id="PRU01240"/>
    </source>
</evidence>
<protein>
    <submittedName>
        <fullName evidence="15">Subtilisin-like protease SBT1.9</fullName>
    </submittedName>
</protein>
<keyword evidence="6 10" id="KW-0378">Hydrolase</keyword>
<dbReference type="InterPro" id="IPR015500">
    <property type="entry name" value="Peptidase_S8_subtilisin-rel"/>
</dbReference>
<keyword evidence="5 11" id="KW-0732">Signal</keyword>
<dbReference type="PANTHER" id="PTHR10795">
    <property type="entry name" value="PROPROTEIN CONVERTASE SUBTILISIN/KEXIN"/>
    <property type="match status" value="1"/>
</dbReference>
<organism evidence="15 16">
    <name type="scientific">Glycine soja</name>
    <name type="common">Wild soybean</name>
    <dbReference type="NCBI Taxonomy" id="3848"/>
    <lineage>
        <taxon>Eukaryota</taxon>
        <taxon>Viridiplantae</taxon>
        <taxon>Streptophyta</taxon>
        <taxon>Embryophyta</taxon>
        <taxon>Tracheophyta</taxon>
        <taxon>Spermatophyta</taxon>
        <taxon>Magnoliopsida</taxon>
        <taxon>eudicotyledons</taxon>
        <taxon>Gunneridae</taxon>
        <taxon>Pentapetalae</taxon>
        <taxon>rosids</taxon>
        <taxon>fabids</taxon>
        <taxon>Fabales</taxon>
        <taxon>Fabaceae</taxon>
        <taxon>Papilionoideae</taxon>
        <taxon>50 kb inversion clade</taxon>
        <taxon>NPAAA clade</taxon>
        <taxon>indigoferoid/millettioid clade</taxon>
        <taxon>Phaseoleae</taxon>
        <taxon>Glycine</taxon>
        <taxon>Glycine subgen. Soja</taxon>
    </lineage>
</organism>
<accession>A0A445GDC1</accession>
<keyword evidence="8" id="KW-0325">Glycoprotein</keyword>
<dbReference type="CDD" id="cd02120">
    <property type="entry name" value="PA_subtilisin_like"/>
    <property type="match status" value="1"/>
</dbReference>
<feature type="signal peptide" evidence="11">
    <location>
        <begin position="1"/>
        <end position="25"/>
    </location>
</feature>
<evidence type="ECO:0000256" key="4">
    <source>
        <dbReference type="ARBA" id="ARBA00022670"/>
    </source>
</evidence>
<dbReference type="FunFam" id="3.40.50.200:FF:000006">
    <property type="entry name" value="Subtilisin-like protease SBT1.5"/>
    <property type="match status" value="1"/>
</dbReference>